<dbReference type="Gene3D" id="3.60.10.10">
    <property type="entry name" value="Endonuclease/exonuclease/phosphatase"/>
    <property type="match status" value="1"/>
</dbReference>
<keyword evidence="3" id="KW-1185">Reference proteome</keyword>
<dbReference type="InterPro" id="IPR036691">
    <property type="entry name" value="Endo/exonu/phosph_ase_sf"/>
</dbReference>
<name>A0A4U5M0X6_STECR</name>
<evidence type="ECO:0000256" key="1">
    <source>
        <dbReference type="SAM" id="MobiDB-lite"/>
    </source>
</evidence>
<accession>A0A4U5M0X6</accession>
<reference evidence="2 3" key="1">
    <citation type="journal article" date="2015" name="Genome Biol.">
        <title>Comparative genomics of Steinernema reveals deeply conserved gene regulatory networks.</title>
        <authorList>
            <person name="Dillman A.R."/>
            <person name="Macchietto M."/>
            <person name="Porter C.F."/>
            <person name="Rogers A."/>
            <person name="Williams B."/>
            <person name="Antoshechkin I."/>
            <person name="Lee M.M."/>
            <person name="Goodwin Z."/>
            <person name="Lu X."/>
            <person name="Lewis E.E."/>
            <person name="Goodrich-Blair H."/>
            <person name="Stock S.P."/>
            <person name="Adams B.J."/>
            <person name="Sternberg P.W."/>
            <person name="Mortazavi A."/>
        </authorList>
    </citation>
    <scope>NUCLEOTIDE SEQUENCE [LARGE SCALE GENOMIC DNA]</scope>
    <source>
        <strain evidence="2 3">ALL</strain>
    </source>
</reference>
<dbReference type="AlphaFoldDB" id="A0A4U5M0X6"/>
<dbReference type="Proteomes" id="UP000298663">
    <property type="component" value="Unassembled WGS sequence"/>
</dbReference>
<organism evidence="2 3">
    <name type="scientific">Steinernema carpocapsae</name>
    <name type="common">Entomopathogenic nematode</name>
    <dbReference type="NCBI Taxonomy" id="34508"/>
    <lineage>
        <taxon>Eukaryota</taxon>
        <taxon>Metazoa</taxon>
        <taxon>Ecdysozoa</taxon>
        <taxon>Nematoda</taxon>
        <taxon>Chromadorea</taxon>
        <taxon>Rhabditida</taxon>
        <taxon>Tylenchina</taxon>
        <taxon>Panagrolaimomorpha</taxon>
        <taxon>Strongyloidoidea</taxon>
        <taxon>Steinernematidae</taxon>
        <taxon>Steinernema</taxon>
    </lineage>
</organism>
<evidence type="ECO:0000313" key="2">
    <source>
        <dbReference type="EMBL" id="TKR62297.1"/>
    </source>
</evidence>
<protein>
    <recommendedName>
        <fullName evidence="4">Endonuclease/exonuclease/phosphatase domain-containing protein</fullName>
    </recommendedName>
</protein>
<feature type="region of interest" description="Disordered" evidence="1">
    <location>
        <begin position="1"/>
        <end position="121"/>
    </location>
</feature>
<evidence type="ECO:0000313" key="3">
    <source>
        <dbReference type="Proteomes" id="UP000298663"/>
    </source>
</evidence>
<proteinExistence type="predicted"/>
<dbReference type="EMBL" id="AZBU02000010">
    <property type="protein sequence ID" value="TKR62297.1"/>
    <property type="molecule type" value="Genomic_DNA"/>
</dbReference>
<feature type="compositionally biased region" description="Basic residues" evidence="1">
    <location>
        <begin position="190"/>
        <end position="205"/>
    </location>
</feature>
<dbReference type="OrthoDB" id="7434275at2759"/>
<comment type="caution">
    <text evidence="2">The sequence shown here is derived from an EMBL/GenBank/DDBJ whole genome shotgun (WGS) entry which is preliminary data.</text>
</comment>
<feature type="region of interest" description="Disordered" evidence="1">
    <location>
        <begin position="171"/>
        <end position="216"/>
    </location>
</feature>
<gene>
    <name evidence="2" type="ORF">L596_026279</name>
</gene>
<reference evidence="2 3" key="2">
    <citation type="journal article" date="2019" name="G3 (Bethesda)">
        <title>Hybrid Assembly of the Genome of the Entomopathogenic Nematode Steinernema carpocapsae Identifies the X-Chromosome.</title>
        <authorList>
            <person name="Serra L."/>
            <person name="Macchietto M."/>
            <person name="Macias-Munoz A."/>
            <person name="McGill C.J."/>
            <person name="Rodriguez I.M."/>
            <person name="Rodriguez B."/>
            <person name="Murad R."/>
            <person name="Mortazavi A."/>
        </authorList>
    </citation>
    <scope>NUCLEOTIDE SEQUENCE [LARGE SCALE GENOMIC DNA]</scope>
    <source>
        <strain evidence="2 3">ALL</strain>
    </source>
</reference>
<feature type="compositionally biased region" description="Basic and acidic residues" evidence="1">
    <location>
        <begin position="105"/>
        <end position="114"/>
    </location>
</feature>
<evidence type="ECO:0008006" key="4">
    <source>
        <dbReference type="Google" id="ProtNLM"/>
    </source>
</evidence>
<sequence>MSEWLRRLTRNQLGSARVGSNPARAPTYRRIRPATGSSRSRGRARTEDAGTAEENDEKPSKNSWKRSAKNYRPTLDVYDTPGRLQRGIGSRSEEAEEETAVGPHGHGERNRRDNCSSNSAKNSASVSCFLVKARQGRKWTHAAPNGLKSCIDYILAPRTVCFKKATVMSSHNAGSDHRLLRATIQDQARPRRKTSIPRPNAKKANRQGPVPNAPSR</sequence>